<dbReference type="InterPro" id="IPR002197">
    <property type="entry name" value="HTH_Fis"/>
</dbReference>
<dbReference type="PROSITE" id="PS50045">
    <property type="entry name" value="SIGMA54_INTERACT_4"/>
    <property type="match status" value="1"/>
</dbReference>
<evidence type="ECO:0000256" key="4">
    <source>
        <dbReference type="ARBA" id="ARBA00023163"/>
    </source>
</evidence>
<evidence type="ECO:0000256" key="3">
    <source>
        <dbReference type="ARBA" id="ARBA00023015"/>
    </source>
</evidence>
<dbReference type="PRINTS" id="PR01590">
    <property type="entry name" value="HTHFIS"/>
</dbReference>
<sequence>MLQGSDSHCESAQPAAAGSLTTRDEPLLDLERFGLVIGRSQVMRSIATLIRQVAAFPTTTVLLQGESGTGKEVIAYAIHALSGGSARQFVAINCAAIPETLLETELFGVEAGAYTDARVTRDGYLARADGGTLFLDEIASMPLVLQSKLLRFLETRSFRRVGGTHEIQVRLRVISASNVDLAEAVARRTFREDLFYRLKVFTIHIPPLREHPEDIAPLVDYFLRQQEGEERRAQRLSPEALALLERYSWPGNVRELRSVVQHGQIMCEGDEIQVEHLPAYLQSASSGALQRLLELKDQLHLPPEGVKLEEFLAEIEQRFIREALERCNYNQVRAAALLGLSRDQLRYRLARSGAKGRGQVQSASLSRLRPCSG</sequence>
<dbReference type="PROSITE" id="PS00675">
    <property type="entry name" value="SIGMA54_INTERACT_1"/>
    <property type="match status" value="1"/>
</dbReference>
<feature type="domain" description="Sigma-54 factor interaction" evidence="5">
    <location>
        <begin position="36"/>
        <end position="265"/>
    </location>
</feature>
<dbReference type="InterPro" id="IPR002078">
    <property type="entry name" value="Sigma_54_int"/>
</dbReference>
<proteinExistence type="predicted"/>
<dbReference type="Pfam" id="PF00158">
    <property type="entry name" value="Sigma54_activat"/>
    <property type="match status" value="1"/>
</dbReference>
<dbReference type="SUPFAM" id="SSF52540">
    <property type="entry name" value="P-loop containing nucleoside triphosphate hydrolases"/>
    <property type="match status" value="1"/>
</dbReference>
<evidence type="ECO:0000313" key="6">
    <source>
        <dbReference type="EMBL" id="BBH95067.1"/>
    </source>
</evidence>
<dbReference type="AlphaFoldDB" id="A0A455T3F4"/>
<evidence type="ECO:0000256" key="1">
    <source>
        <dbReference type="ARBA" id="ARBA00022741"/>
    </source>
</evidence>
<dbReference type="Pfam" id="PF02954">
    <property type="entry name" value="HTH_8"/>
    <property type="match status" value="1"/>
</dbReference>
<dbReference type="Gene3D" id="1.10.8.60">
    <property type="match status" value="1"/>
</dbReference>
<dbReference type="InterPro" id="IPR003593">
    <property type="entry name" value="AAA+_ATPase"/>
</dbReference>
<dbReference type="PROSITE" id="PS00676">
    <property type="entry name" value="SIGMA54_INTERACT_2"/>
    <property type="match status" value="1"/>
</dbReference>
<dbReference type="InterPro" id="IPR009057">
    <property type="entry name" value="Homeodomain-like_sf"/>
</dbReference>
<dbReference type="GO" id="GO:0006355">
    <property type="term" value="P:regulation of DNA-templated transcription"/>
    <property type="evidence" value="ECO:0007669"/>
    <property type="project" value="InterPro"/>
</dbReference>
<protein>
    <recommendedName>
        <fullName evidence="5">Sigma-54 factor interaction domain-containing protein</fullName>
    </recommendedName>
</protein>
<evidence type="ECO:0000259" key="5">
    <source>
        <dbReference type="PROSITE" id="PS50045"/>
    </source>
</evidence>
<dbReference type="InterPro" id="IPR058031">
    <property type="entry name" value="AAA_lid_NorR"/>
</dbReference>
<dbReference type="Gene3D" id="3.40.50.300">
    <property type="entry name" value="P-loop containing nucleotide triphosphate hydrolases"/>
    <property type="match status" value="1"/>
</dbReference>
<dbReference type="InterPro" id="IPR027417">
    <property type="entry name" value="P-loop_NTPase"/>
</dbReference>
<keyword evidence="3" id="KW-0805">Transcription regulation</keyword>
<reference evidence="6" key="1">
    <citation type="submission" date="2018-12" db="EMBL/GenBank/DDBJ databases">
        <title>Novel natural products biosynthetic potential of the class Ktedonobacteria.</title>
        <authorList>
            <person name="Zheng Y."/>
            <person name="Saitou A."/>
            <person name="Wang C.M."/>
            <person name="Toyoda A."/>
            <person name="Minakuchi Y."/>
            <person name="Sekiguchi Y."/>
            <person name="Ueda K."/>
            <person name="Takano H."/>
            <person name="Sakai Y."/>
            <person name="Yokota A."/>
            <person name="Yabe S."/>
        </authorList>
    </citation>
    <scope>NUCLEOTIDE SEQUENCE</scope>
    <source>
        <strain evidence="6">A3-2</strain>
    </source>
</reference>
<dbReference type="Gene3D" id="1.10.10.60">
    <property type="entry name" value="Homeodomain-like"/>
    <property type="match status" value="1"/>
</dbReference>
<dbReference type="InterPro" id="IPR025662">
    <property type="entry name" value="Sigma_54_int_dom_ATP-bd_1"/>
</dbReference>
<accession>A0A455T3F4</accession>
<name>A0A455T3F4_9CHLR</name>
<keyword evidence="2" id="KW-0067">ATP-binding</keyword>
<keyword evidence="1" id="KW-0547">Nucleotide-binding</keyword>
<organism evidence="6">
    <name type="scientific">Thermogemmatispora argillosa</name>
    <dbReference type="NCBI Taxonomy" id="2045280"/>
    <lineage>
        <taxon>Bacteria</taxon>
        <taxon>Bacillati</taxon>
        <taxon>Chloroflexota</taxon>
        <taxon>Ktedonobacteria</taxon>
        <taxon>Thermogemmatisporales</taxon>
        <taxon>Thermogemmatisporaceae</taxon>
        <taxon>Thermogemmatispora</taxon>
    </lineage>
</organism>
<evidence type="ECO:0000256" key="2">
    <source>
        <dbReference type="ARBA" id="ARBA00022840"/>
    </source>
</evidence>
<dbReference type="SUPFAM" id="SSF46689">
    <property type="entry name" value="Homeodomain-like"/>
    <property type="match status" value="1"/>
</dbReference>
<dbReference type="PANTHER" id="PTHR32071">
    <property type="entry name" value="TRANSCRIPTIONAL REGULATORY PROTEIN"/>
    <property type="match status" value="1"/>
</dbReference>
<dbReference type="GO" id="GO:0005524">
    <property type="term" value="F:ATP binding"/>
    <property type="evidence" value="ECO:0007669"/>
    <property type="project" value="UniProtKB-KW"/>
</dbReference>
<dbReference type="CDD" id="cd00009">
    <property type="entry name" value="AAA"/>
    <property type="match status" value="1"/>
</dbReference>
<dbReference type="PANTHER" id="PTHR32071:SF113">
    <property type="entry name" value="ALGINATE BIOSYNTHESIS TRANSCRIPTIONAL REGULATORY PROTEIN ALGB"/>
    <property type="match status" value="1"/>
</dbReference>
<dbReference type="SMART" id="SM00382">
    <property type="entry name" value="AAA"/>
    <property type="match status" value="1"/>
</dbReference>
<dbReference type="InterPro" id="IPR025943">
    <property type="entry name" value="Sigma_54_int_dom_ATP-bd_2"/>
</dbReference>
<dbReference type="GO" id="GO:0043565">
    <property type="term" value="F:sequence-specific DNA binding"/>
    <property type="evidence" value="ECO:0007669"/>
    <property type="project" value="InterPro"/>
</dbReference>
<keyword evidence="4" id="KW-0804">Transcription</keyword>
<dbReference type="Pfam" id="PF25601">
    <property type="entry name" value="AAA_lid_14"/>
    <property type="match status" value="1"/>
</dbReference>
<dbReference type="FunFam" id="3.40.50.300:FF:000006">
    <property type="entry name" value="DNA-binding transcriptional regulator NtrC"/>
    <property type="match status" value="1"/>
</dbReference>
<gene>
    <name evidence="6" type="ORF">KTA_32660</name>
</gene>
<dbReference type="EMBL" id="AP019377">
    <property type="protein sequence ID" value="BBH95067.1"/>
    <property type="molecule type" value="Genomic_DNA"/>
</dbReference>